<name>A0A7T7CB88_9BACI</name>
<protein>
    <submittedName>
        <fullName evidence="3">Uncharacterized protein</fullName>
    </submittedName>
</protein>
<keyword evidence="4" id="KW-1185">Reference proteome</keyword>
<dbReference type="RefSeq" id="WP_200128255.1">
    <property type="nucleotide sequence ID" value="NZ_CP054705.1"/>
</dbReference>
<gene>
    <name evidence="3" type="ORF">HUG15_08605</name>
</gene>
<dbReference type="AlphaFoldDB" id="A0A7T7CB88"/>
<evidence type="ECO:0000313" key="4">
    <source>
        <dbReference type="Proteomes" id="UP000595823"/>
    </source>
</evidence>
<proteinExistence type="predicted"/>
<dbReference type="EMBL" id="CP054705">
    <property type="protein sequence ID" value="QQK75618.1"/>
    <property type="molecule type" value="Genomic_DNA"/>
</dbReference>
<evidence type="ECO:0000256" key="1">
    <source>
        <dbReference type="SAM" id="MobiDB-lite"/>
    </source>
</evidence>
<keyword evidence="2" id="KW-0472">Membrane</keyword>
<keyword evidence="2" id="KW-0812">Transmembrane</keyword>
<feature type="transmembrane region" description="Helical" evidence="2">
    <location>
        <begin position="12"/>
        <end position="33"/>
    </location>
</feature>
<evidence type="ECO:0000313" key="3">
    <source>
        <dbReference type="EMBL" id="QQK75618.1"/>
    </source>
</evidence>
<sequence>MMLEFVTDMNWIYVMMMVSSLAVIGFHSHLRYVSPMQLMTRQLQQSREKHVNVFLAQAPVLAAPRVQQKIPAFNDRSHDDDDEASYPPLY</sequence>
<dbReference type="Proteomes" id="UP000595823">
    <property type="component" value="Chromosome"/>
</dbReference>
<accession>A0A7T7CB88</accession>
<organism evidence="3 4">
    <name type="scientific">Salicibibacter cibarius</name>
    <dbReference type="NCBI Taxonomy" id="2743000"/>
    <lineage>
        <taxon>Bacteria</taxon>
        <taxon>Bacillati</taxon>
        <taxon>Bacillota</taxon>
        <taxon>Bacilli</taxon>
        <taxon>Bacillales</taxon>
        <taxon>Bacillaceae</taxon>
        <taxon>Salicibibacter</taxon>
    </lineage>
</organism>
<feature type="region of interest" description="Disordered" evidence="1">
    <location>
        <begin position="71"/>
        <end position="90"/>
    </location>
</feature>
<evidence type="ECO:0000256" key="2">
    <source>
        <dbReference type="SAM" id="Phobius"/>
    </source>
</evidence>
<keyword evidence="2" id="KW-1133">Transmembrane helix</keyword>
<reference evidence="3 4" key="1">
    <citation type="submission" date="2020-06" db="EMBL/GenBank/DDBJ databases">
        <title>Genomic analysis of Salicibibacter sp. NKC5-3.</title>
        <authorList>
            <person name="Oh Y.J."/>
        </authorList>
    </citation>
    <scope>NUCLEOTIDE SEQUENCE [LARGE SCALE GENOMIC DNA]</scope>
    <source>
        <strain evidence="3 4">NKC5-3</strain>
    </source>
</reference>
<dbReference type="KEGG" id="scia:HUG15_08605"/>